<organism evidence="1 2">
    <name type="scientific">Sneathiella marina</name>
    <dbReference type="NCBI Taxonomy" id="2950108"/>
    <lineage>
        <taxon>Bacteria</taxon>
        <taxon>Pseudomonadati</taxon>
        <taxon>Pseudomonadota</taxon>
        <taxon>Alphaproteobacteria</taxon>
        <taxon>Sneathiellales</taxon>
        <taxon>Sneathiellaceae</taxon>
        <taxon>Sneathiella</taxon>
    </lineage>
</organism>
<accession>A0ABY4W3F5</accession>
<proteinExistence type="predicted"/>
<reference evidence="1" key="1">
    <citation type="submission" date="2022-06" db="EMBL/GenBank/DDBJ databases">
        <title>Sneathiella actinostolidae sp. nov., isolated from a sea anemonein the Western Pacific Ocean.</title>
        <authorList>
            <person name="Wei M.J."/>
        </authorList>
    </citation>
    <scope>NUCLEOTIDE SEQUENCE</scope>
    <source>
        <strain evidence="1">PHK-P5</strain>
    </source>
</reference>
<sequence length="175" mass="19902">MIIEPIGKPAFLSDIKYGDFFFAQIGETIRGCVKAYLIENDSQISDYIISFTPGYQDDNKLPLMVEARSILGKTAYRVADPLFRHTISTKSMLLKPEYWPKPGIVIENMDGSYLTIKSGNMPHKIVYMNLSTGELVFSAPKAPFVFVLEWKIILKRNEAEQVLVHFPFTNENVFA</sequence>
<dbReference type="EMBL" id="CP098747">
    <property type="protein sequence ID" value="USG60653.1"/>
    <property type="molecule type" value="Genomic_DNA"/>
</dbReference>
<evidence type="ECO:0000313" key="1">
    <source>
        <dbReference type="EMBL" id="USG60653.1"/>
    </source>
</evidence>
<evidence type="ECO:0000313" key="2">
    <source>
        <dbReference type="Proteomes" id="UP001056291"/>
    </source>
</evidence>
<name>A0ABY4W3F5_9PROT</name>
<gene>
    <name evidence="1" type="ORF">NBZ79_15920</name>
</gene>
<dbReference type="Proteomes" id="UP001056291">
    <property type="component" value="Chromosome"/>
</dbReference>
<dbReference type="RefSeq" id="WP_251933534.1">
    <property type="nucleotide sequence ID" value="NZ_CP098747.1"/>
</dbReference>
<keyword evidence="2" id="KW-1185">Reference proteome</keyword>
<protein>
    <submittedName>
        <fullName evidence="1">Uncharacterized protein</fullName>
    </submittedName>
</protein>